<dbReference type="GO" id="GO:0005634">
    <property type="term" value="C:nucleus"/>
    <property type="evidence" value="ECO:0007669"/>
    <property type="project" value="UniProtKB-SubCell"/>
</dbReference>
<keyword evidence="11" id="KW-1185">Reference proteome</keyword>
<dbReference type="AlphaFoldDB" id="A0A7I8VAM9"/>
<dbReference type="InterPro" id="IPR010912">
    <property type="entry name" value="SPOC_met"/>
</dbReference>
<evidence type="ECO:0000313" key="10">
    <source>
        <dbReference type="EMBL" id="CAD5112750.1"/>
    </source>
</evidence>
<gene>
    <name evidence="10" type="ORF">DGYR_LOCUS1838</name>
</gene>
<dbReference type="InterPro" id="IPR000504">
    <property type="entry name" value="RRM_dom"/>
</dbReference>
<dbReference type="PANTHER" id="PTHR23189">
    <property type="entry name" value="RNA RECOGNITION MOTIF-CONTAINING"/>
    <property type="match status" value="1"/>
</dbReference>
<keyword evidence="4 6" id="KW-0694">RNA-binding</keyword>
<evidence type="ECO:0000313" key="11">
    <source>
        <dbReference type="Proteomes" id="UP000549394"/>
    </source>
</evidence>
<dbReference type="Proteomes" id="UP000549394">
    <property type="component" value="Unassembled WGS sequence"/>
</dbReference>
<proteinExistence type="inferred from homology"/>
<dbReference type="EMBL" id="CAJFCJ010000002">
    <property type="protein sequence ID" value="CAD5112750.1"/>
    <property type="molecule type" value="Genomic_DNA"/>
</dbReference>
<keyword evidence="3" id="KW-0597">Phosphoprotein</keyword>
<evidence type="ECO:0000256" key="3">
    <source>
        <dbReference type="ARBA" id="ARBA00022553"/>
    </source>
</evidence>
<dbReference type="GO" id="GO:0003723">
    <property type="term" value="F:RNA binding"/>
    <property type="evidence" value="ECO:0007669"/>
    <property type="project" value="UniProtKB-UniRule"/>
</dbReference>
<dbReference type="Pfam" id="PF07744">
    <property type="entry name" value="SPOC"/>
    <property type="match status" value="1"/>
</dbReference>
<dbReference type="InterPro" id="IPR016194">
    <property type="entry name" value="SPOC-like_C_dom_sf"/>
</dbReference>
<dbReference type="InterPro" id="IPR035979">
    <property type="entry name" value="RBD_domain_sf"/>
</dbReference>
<comment type="similarity">
    <text evidence="2">Belongs to the RRM Spen family.</text>
</comment>
<feature type="domain" description="SPOC" evidence="9">
    <location>
        <begin position="369"/>
        <end position="528"/>
    </location>
</feature>
<name>A0A7I8VAM9_9ANNE</name>
<dbReference type="Gene3D" id="3.30.70.330">
    <property type="match status" value="3"/>
</dbReference>
<reference evidence="10 11" key="1">
    <citation type="submission" date="2020-08" db="EMBL/GenBank/DDBJ databases">
        <authorList>
            <person name="Hejnol A."/>
        </authorList>
    </citation>
    <scope>NUCLEOTIDE SEQUENCE [LARGE SCALE GENOMIC DNA]</scope>
</reference>
<dbReference type="Gene3D" id="2.40.290.10">
    <property type="match status" value="1"/>
</dbReference>
<protein>
    <submittedName>
        <fullName evidence="10">Uncharacterized protein</fullName>
    </submittedName>
</protein>
<evidence type="ECO:0000256" key="7">
    <source>
        <dbReference type="SAM" id="MobiDB-lite"/>
    </source>
</evidence>
<feature type="domain" description="RRM" evidence="8">
    <location>
        <begin position="271"/>
        <end position="345"/>
    </location>
</feature>
<evidence type="ECO:0000256" key="1">
    <source>
        <dbReference type="ARBA" id="ARBA00004123"/>
    </source>
</evidence>
<keyword evidence="5" id="KW-0539">Nucleus</keyword>
<evidence type="ECO:0000256" key="6">
    <source>
        <dbReference type="PROSITE-ProRule" id="PRU00176"/>
    </source>
</evidence>
<dbReference type="OrthoDB" id="10050565at2759"/>
<dbReference type="CDD" id="cd21544">
    <property type="entry name" value="SPOC_RBM15-like"/>
    <property type="match status" value="1"/>
</dbReference>
<dbReference type="SMART" id="SM00360">
    <property type="entry name" value="RRM"/>
    <property type="match status" value="3"/>
</dbReference>
<dbReference type="SUPFAM" id="SSF100939">
    <property type="entry name" value="SPOC domain-like"/>
    <property type="match status" value="1"/>
</dbReference>
<dbReference type="CDD" id="cd12309">
    <property type="entry name" value="RRM2_Spen"/>
    <property type="match status" value="1"/>
</dbReference>
<feature type="domain" description="RRM" evidence="8">
    <location>
        <begin position="62"/>
        <end position="139"/>
    </location>
</feature>
<dbReference type="InterPro" id="IPR012921">
    <property type="entry name" value="SPOC_C"/>
</dbReference>
<feature type="domain" description="RRM" evidence="8">
    <location>
        <begin position="190"/>
        <end position="267"/>
    </location>
</feature>
<evidence type="ECO:0000259" key="9">
    <source>
        <dbReference type="PROSITE" id="PS50917"/>
    </source>
</evidence>
<dbReference type="Pfam" id="PF00076">
    <property type="entry name" value="RRM_1"/>
    <property type="match status" value="3"/>
</dbReference>
<dbReference type="PROSITE" id="PS50102">
    <property type="entry name" value="RRM"/>
    <property type="match status" value="3"/>
</dbReference>
<evidence type="ECO:0000256" key="5">
    <source>
        <dbReference type="ARBA" id="ARBA00023242"/>
    </source>
</evidence>
<dbReference type="InterPro" id="IPR012677">
    <property type="entry name" value="Nucleotide-bd_a/b_plait_sf"/>
</dbReference>
<feature type="region of interest" description="Disordered" evidence="7">
    <location>
        <begin position="145"/>
        <end position="173"/>
    </location>
</feature>
<evidence type="ECO:0000256" key="2">
    <source>
        <dbReference type="ARBA" id="ARBA00005387"/>
    </source>
</evidence>
<comment type="subcellular location">
    <subcellularLocation>
        <location evidence="1">Nucleus</location>
    </subcellularLocation>
</comment>
<accession>A0A7I8VAM9</accession>
<sequence length="528" mass="60986">MSRRVSDYSSKRPRVDDYYVDEKREYDRKDYSYSEYYQYDYRSSKRPRTDYIYDGSRCQEYRTLYLCNLNSQINETYLSDALYREFRKFGDFNMRVLTDNGKRIAYLTFRNPEDAKDAKYGRQGHEVCERKLQITAVYERDRHSDYYDRRYSPPPTSDRRYSRSSTRSREAKFPHHLQHIAPEDDDKATRTLFVGNLSVDINEDFLRDLFEKYGHVMDVDVKRPSHGQGNAYAFVKYENLDMAHSAKVNMSGKQIGQFQCKIGYGKPNPSNCLWVGNLGPSVREDQLEKEFDRFGVIHRIFWPSHKSHAYILFENVDAAQAARTEMRGCALGGKDFRLRIDFADSSVMDMDDKKPVQVNEVSEEPCKTVDQLIDSTKQIWTGTLTLKNSVFPAKMHLIQGNEEIVLKLAPNNEPLKITQRLRLDRNKVADVHKKLEAAGEEKSAVLLAIPEAEAGTGSGSGEAMTRQLSTLINYLHSKEAAGVVPLTDGIIHAFPPCKFAMEFLRANGERINEEKQQDDHMVVIIVQN</sequence>
<organism evidence="10 11">
    <name type="scientific">Dimorphilus gyrociliatus</name>
    <dbReference type="NCBI Taxonomy" id="2664684"/>
    <lineage>
        <taxon>Eukaryota</taxon>
        <taxon>Metazoa</taxon>
        <taxon>Spiralia</taxon>
        <taxon>Lophotrochozoa</taxon>
        <taxon>Annelida</taxon>
        <taxon>Polychaeta</taxon>
        <taxon>Polychaeta incertae sedis</taxon>
        <taxon>Dinophilidae</taxon>
        <taxon>Dimorphilus</taxon>
    </lineage>
</organism>
<dbReference type="SUPFAM" id="SSF54928">
    <property type="entry name" value="RNA-binding domain, RBD"/>
    <property type="match status" value="2"/>
</dbReference>
<comment type="caution">
    <text evidence="10">The sequence shown here is derived from an EMBL/GenBank/DDBJ whole genome shotgun (WGS) entry which is preliminary data.</text>
</comment>
<evidence type="ECO:0000259" key="8">
    <source>
        <dbReference type="PROSITE" id="PS50102"/>
    </source>
</evidence>
<dbReference type="PROSITE" id="PS50917">
    <property type="entry name" value="SPOC"/>
    <property type="match status" value="1"/>
</dbReference>
<evidence type="ECO:0000256" key="4">
    <source>
        <dbReference type="ARBA" id="ARBA00022884"/>
    </source>
</evidence>